<dbReference type="Proteomes" id="UP000024376">
    <property type="component" value="Unassembled WGS sequence"/>
</dbReference>
<evidence type="ECO:0000313" key="2">
    <source>
        <dbReference type="Proteomes" id="UP000024376"/>
    </source>
</evidence>
<name>A0A024SD99_HYPJR</name>
<accession>A0A024SD99</accession>
<proteinExistence type="predicted"/>
<dbReference type="KEGG" id="trr:M419DRAFT_8124"/>
<dbReference type="AlphaFoldDB" id="A0A024SD99"/>
<organism evidence="1 2">
    <name type="scientific">Hypocrea jecorina (strain ATCC 56765 / BCRC 32924 / NRRL 11460 / Rut C-30)</name>
    <name type="common">Trichoderma reesei</name>
    <dbReference type="NCBI Taxonomy" id="1344414"/>
    <lineage>
        <taxon>Eukaryota</taxon>
        <taxon>Fungi</taxon>
        <taxon>Dikarya</taxon>
        <taxon>Ascomycota</taxon>
        <taxon>Pezizomycotina</taxon>
        <taxon>Sordariomycetes</taxon>
        <taxon>Hypocreomycetidae</taxon>
        <taxon>Hypocreales</taxon>
        <taxon>Hypocreaceae</taxon>
        <taxon>Trichoderma</taxon>
    </lineage>
</organism>
<protein>
    <submittedName>
        <fullName evidence="1">Uncharacterized protein</fullName>
    </submittedName>
</protein>
<reference evidence="2" key="1">
    <citation type="journal article" date="2013" name="Ind. Biotechnol.">
        <title>Comparative genomics analysis of Trichoderma reesei strains.</title>
        <authorList>
            <person name="Koike H."/>
            <person name="Aerts A."/>
            <person name="LaButti K."/>
            <person name="Grigoriev I.V."/>
            <person name="Baker S.E."/>
        </authorList>
    </citation>
    <scope>NUCLEOTIDE SEQUENCE [LARGE SCALE GENOMIC DNA]</scope>
    <source>
        <strain evidence="2">ATCC 56765 / BCRC 32924 / NRRL 11460 / Rut C-30</strain>
    </source>
</reference>
<dbReference type="HOGENOM" id="CLU_3015898_0_0_1"/>
<evidence type="ECO:0000313" key="1">
    <source>
        <dbReference type="EMBL" id="ETS02486.1"/>
    </source>
</evidence>
<gene>
    <name evidence="1" type="ORF">M419DRAFT_8124</name>
</gene>
<sequence>MSSRRNPESDAAVHFRMLLEMLDTSSLLRGWVRVLGVLNPSLARSETHSVQGKASP</sequence>
<dbReference type="EMBL" id="KI911145">
    <property type="protein sequence ID" value="ETS02486.1"/>
    <property type="molecule type" value="Genomic_DNA"/>
</dbReference>